<keyword evidence="3" id="KW-0274">FAD</keyword>
<dbReference type="PANTHER" id="PTHR11552">
    <property type="entry name" value="GLUCOSE-METHANOL-CHOLINE GMC OXIDOREDUCTASE"/>
    <property type="match status" value="1"/>
</dbReference>
<evidence type="ECO:0000256" key="2">
    <source>
        <dbReference type="PIRSR" id="PIRSR000137-1"/>
    </source>
</evidence>
<dbReference type="PIRSF" id="PIRSF000137">
    <property type="entry name" value="Alcohol_oxidase"/>
    <property type="match status" value="1"/>
</dbReference>
<dbReference type="InterPro" id="IPR012132">
    <property type="entry name" value="GMC_OxRdtase"/>
</dbReference>
<comment type="caution">
    <text evidence="5">The sequence shown here is derived from an EMBL/GenBank/DDBJ whole genome shotgun (WGS) entry which is preliminary data.</text>
</comment>
<evidence type="ECO:0000256" key="1">
    <source>
        <dbReference type="ARBA" id="ARBA00010790"/>
    </source>
</evidence>
<evidence type="ECO:0000256" key="3">
    <source>
        <dbReference type="PIRSR" id="PIRSR000137-2"/>
    </source>
</evidence>
<gene>
    <name evidence="5" type="ORF">QBC37DRAFT_429622</name>
</gene>
<proteinExistence type="inferred from homology"/>
<keyword evidence="3" id="KW-0285">Flavoprotein</keyword>
<feature type="active site" description="Proton acceptor" evidence="2">
    <location>
        <position position="581"/>
    </location>
</feature>
<accession>A0AAN6Y222</accession>
<dbReference type="SUPFAM" id="SSF51905">
    <property type="entry name" value="FAD/NAD(P)-binding domain"/>
    <property type="match status" value="1"/>
</dbReference>
<feature type="active site" description="Proton donor" evidence="2">
    <location>
        <position position="538"/>
    </location>
</feature>
<feature type="domain" description="Glucose-methanol-choline oxidoreductase N-terminal" evidence="4">
    <location>
        <begin position="280"/>
        <end position="294"/>
    </location>
</feature>
<dbReference type="Pfam" id="PF00732">
    <property type="entry name" value="GMC_oxred_N"/>
    <property type="match status" value="1"/>
</dbReference>
<comment type="similarity">
    <text evidence="1">Belongs to the GMC oxidoreductase family.</text>
</comment>
<reference evidence="5" key="2">
    <citation type="submission" date="2023-05" db="EMBL/GenBank/DDBJ databases">
        <authorList>
            <consortium name="Lawrence Berkeley National Laboratory"/>
            <person name="Steindorff A."/>
            <person name="Hensen N."/>
            <person name="Bonometti L."/>
            <person name="Westerberg I."/>
            <person name="Brannstrom I.O."/>
            <person name="Guillou S."/>
            <person name="Cros-Aarteil S."/>
            <person name="Calhoun S."/>
            <person name="Haridas S."/>
            <person name="Kuo A."/>
            <person name="Mondo S."/>
            <person name="Pangilinan J."/>
            <person name="Riley R."/>
            <person name="Labutti K."/>
            <person name="Andreopoulos B."/>
            <person name="Lipzen A."/>
            <person name="Chen C."/>
            <person name="Yanf M."/>
            <person name="Daum C."/>
            <person name="Ng V."/>
            <person name="Clum A."/>
            <person name="Ohm R."/>
            <person name="Martin F."/>
            <person name="Silar P."/>
            <person name="Natvig D."/>
            <person name="Lalanne C."/>
            <person name="Gautier V."/>
            <person name="Ament-Velasquez S.L."/>
            <person name="Kruys A."/>
            <person name="Hutchinson M.I."/>
            <person name="Powell A.J."/>
            <person name="Barry K."/>
            <person name="Miller A.N."/>
            <person name="Grigoriev I.V."/>
            <person name="Debuchy R."/>
            <person name="Gladieux P."/>
            <person name="Thoren M.H."/>
            <person name="Johannesson H."/>
        </authorList>
    </citation>
    <scope>NUCLEOTIDE SEQUENCE</scope>
    <source>
        <strain evidence="5">PSN293</strain>
    </source>
</reference>
<feature type="binding site" evidence="3">
    <location>
        <begin position="537"/>
        <end position="538"/>
    </location>
    <ligand>
        <name>FAD</name>
        <dbReference type="ChEBI" id="CHEBI:57692"/>
    </ligand>
</feature>
<dbReference type="AlphaFoldDB" id="A0AAN6Y222"/>
<evidence type="ECO:0000313" key="6">
    <source>
        <dbReference type="Proteomes" id="UP001301769"/>
    </source>
</evidence>
<dbReference type="PROSITE" id="PS00624">
    <property type="entry name" value="GMC_OXRED_2"/>
    <property type="match status" value="1"/>
</dbReference>
<evidence type="ECO:0000313" key="5">
    <source>
        <dbReference type="EMBL" id="KAK4209911.1"/>
    </source>
</evidence>
<dbReference type="Proteomes" id="UP001301769">
    <property type="component" value="Unassembled WGS sequence"/>
</dbReference>
<organism evidence="5 6">
    <name type="scientific">Rhypophila decipiens</name>
    <dbReference type="NCBI Taxonomy" id="261697"/>
    <lineage>
        <taxon>Eukaryota</taxon>
        <taxon>Fungi</taxon>
        <taxon>Dikarya</taxon>
        <taxon>Ascomycota</taxon>
        <taxon>Pezizomycotina</taxon>
        <taxon>Sordariomycetes</taxon>
        <taxon>Sordariomycetidae</taxon>
        <taxon>Sordariales</taxon>
        <taxon>Naviculisporaceae</taxon>
        <taxon>Rhypophila</taxon>
    </lineage>
</organism>
<sequence length="603" mass="65859">MPLHTQLPGDLKQVDVIIAGGGTAGCIIAARLAEADPTLSILVVEGGANNEGNPIVKHPAFLLAGMVPESKTNMFVQGLEEEQLEGRAQVVPTGGILGGGSSTNFMMYSRASRSDYDGWKTPGWSTDELLPLINKTETYHGPGDMSKHGHNGPIHISTGTFRSERSRESFIAAAQRAGRPVVEDAQAFDEIGIQRAVSYISPDGVRQDVASRYLLPKLQDGLHPELHVLVQHQVLRIQFDDNKKAVGVQFRPNPLFSADGEPVSSTQSVRARKLVVVSTGALGTPILLERSGVGSPEVLKRAGVSLVAELPGVGAVYQDHPSCLYPYRTSLNPEETLDVFTRGELDFGEWIKNNEPRLGWNVMDASAKWRPEDSEIDQLGPEFRAAWDRDFKSKPDRPIAIGAYVSSFPAMATDIPRGQYITVSNFLTYPYSRGHIHVTSPDPSSPLDFKTGLLSDPQNLDLKALLWTYKIHREIVRRMSIYRGEVPSWHPPFASDSAAACIAIDEPLPEPVQNIQYTAQDDAILEKFLVERVATGWHSLGTCRMAPLDDDGVVDKDLNVYGVGQLKLADLSIAPENVGAHTNNTALMIGEKAAEIIIRDLEL</sequence>
<dbReference type="GO" id="GO:0016614">
    <property type="term" value="F:oxidoreductase activity, acting on CH-OH group of donors"/>
    <property type="evidence" value="ECO:0007669"/>
    <property type="project" value="InterPro"/>
</dbReference>
<dbReference type="Gene3D" id="3.30.560.10">
    <property type="entry name" value="Glucose Oxidase, domain 3"/>
    <property type="match status" value="1"/>
</dbReference>
<keyword evidence="6" id="KW-1185">Reference proteome</keyword>
<dbReference type="InterPro" id="IPR036188">
    <property type="entry name" value="FAD/NAD-bd_sf"/>
</dbReference>
<dbReference type="GO" id="GO:0050660">
    <property type="term" value="F:flavin adenine dinucleotide binding"/>
    <property type="evidence" value="ECO:0007669"/>
    <property type="project" value="InterPro"/>
</dbReference>
<dbReference type="EMBL" id="MU858190">
    <property type="protein sequence ID" value="KAK4209911.1"/>
    <property type="molecule type" value="Genomic_DNA"/>
</dbReference>
<dbReference type="InterPro" id="IPR000172">
    <property type="entry name" value="GMC_OxRdtase_N"/>
</dbReference>
<dbReference type="SUPFAM" id="SSF54373">
    <property type="entry name" value="FAD-linked reductases, C-terminal domain"/>
    <property type="match status" value="1"/>
</dbReference>
<dbReference type="Gene3D" id="3.50.50.60">
    <property type="entry name" value="FAD/NAD(P)-binding domain"/>
    <property type="match status" value="1"/>
</dbReference>
<comment type="cofactor">
    <cofactor evidence="3">
        <name>FAD</name>
        <dbReference type="ChEBI" id="CHEBI:57692"/>
    </cofactor>
</comment>
<reference evidence="5" key="1">
    <citation type="journal article" date="2023" name="Mol. Phylogenet. Evol.">
        <title>Genome-scale phylogeny and comparative genomics of the fungal order Sordariales.</title>
        <authorList>
            <person name="Hensen N."/>
            <person name="Bonometti L."/>
            <person name="Westerberg I."/>
            <person name="Brannstrom I.O."/>
            <person name="Guillou S."/>
            <person name="Cros-Aarteil S."/>
            <person name="Calhoun S."/>
            <person name="Haridas S."/>
            <person name="Kuo A."/>
            <person name="Mondo S."/>
            <person name="Pangilinan J."/>
            <person name="Riley R."/>
            <person name="LaButti K."/>
            <person name="Andreopoulos B."/>
            <person name="Lipzen A."/>
            <person name="Chen C."/>
            <person name="Yan M."/>
            <person name="Daum C."/>
            <person name="Ng V."/>
            <person name="Clum A."/>
            <person name="Steindorff A."/>
            <person name="Ohm R.A."/>
            <person name="Martin F."/>
            <person name="Silar P."/>
            <person name="Natvig D.O."/>
            <person name="Lalanne C."/>
            <person name="Gautier V."/>
            <person name="Ament-Velasquez S.L."/>
            <person name="Kruys A."/>
            <person name="Hutchinson M.I."/>
            <person name="Powell A.J."/>
            <person name="Barry K."/>
            <person name="Miller A.N."/>
            <person name="Grigoriev I.V."/>
            <person name="Debuchy R."/>
            <person name="Gladieux P."/>
            <person name="Hiltunen Thoren M."/>
            <person name="Johannesson H."/>
        </authorList>
    </citation>
    <scope>NUCLEOTIDE SEQUENCE</scope>
    <source>
        <strain evidence="5">PSN293</strain>
    </source>
</reference>
<dbReference type="PANTHER" id="PTHR11552:SF78">
    <property type="entry name" value="GLUCOSE-METHANOL-CHOLINE OXIDOREDUCTASE N-TERMINAL DOMAIN-CONTAINING PROTEIN"/>
    <property type="match status" value="1"/>
</dbReference>
<feature type="binding site" evidence="3">
    <location>
        <position position="234"/>
    </location>
    <ligand>
        <name>FAD</name>
        <dbReference type="ChEBI" id="CHEBI:57692"/>
    </ligand>
</feature>
<evidence type="ECO:0000259" key="4">
    <source>
        <dbReference type="PROSITE" id="PS00624"/>
    </source>
</evidence>
<protein>
    <submittedName>
        <fullName evidence="5">GMC oxidoreductase-domain-containing protein</fullName>
    </submittedName>
</protein>
<dbReference type="InterPro" id="IPR007867">
    <property type="entry name" value="GMC_OxRtase_C"/>
</dbReference>
<name>A0AAN6Y222_9PEZI</name>
<dbReference type="Pfam" id="PF05199">
    <property type="entry name" value="GMC_oxred_C"/>
    <property type="match status" value="1"/>
</dbReference>